<dbReference type="EMBL" id="GBXM01055534">
    <property type="protein sequence ID" value="JAH53043.1"/>
    <property type="molecule type" value="Transcribed_RNA"/>
</dbReference>
<dbReference type="AlphaFoldDB" id="A0A0E9TJX7"/>
<evidence type="ECO:0000256" key="1">
    <source>
        <dbReference type="SAM" id="Phobius"/>
    </source>
</evidence>
<accession>A0A0E9TJX7</accession>
<organism evidence="2">
    <name type="scientific">Anguilla anguilla</name>
    <name type="common">European freshwater eel</name>
    <name type="synonym">Muraena anguilla</name>
    <dbReference type="NCBI Taxonomy" id="7936"/>
    <lineage>
        <taxon>Eukaryota</taxon>
        <taxon>Metazoa</taxon>
        <taxon>Chordata</taxon>
        <taxon>Craniata</taxon>
        <taxon>Vertebrata</taxon>
        <taxon>Euteleostomi</taxon>
        <taxon>Actinopterygii</taxon>
        <taxon>Neopterygii</taxon>
        <taxon>Teleostei</taxon>
        <taxon>Anguilliformes</taxon>
        <taxon>Anguillidae</taxon>
        <taxon>Anguilla</taxon>
    </lineage>
</organism>
<protein>
    <submittedName>
        <fullName evidence="2">Uncharacterized protein</fullName>
    </submittedName>
</protein>
<keyword evidence="1" id="KW-0472">Membrane</keyword>
<keyword evidence="1" id="KW-1133">Transmembrane helix</keyword>
<reference evidence="2" key="1">
    <citation type="submission" date="2014-11" db="EMBL/GenBank/DDBJ databases">
        <authorList>
            <person name="Amaro Gonzalez C."/>
        </authorList>
    </citation>
    <scope>NUCLEOTIDE SEQUENCE</scope>
</reference>
<feature type="transmembrane region" description="Helical" evidence="1">
    <location>
        <begin position="34"/>
        <end position="53"/>
    </location>
</feature>
<evidence type="ECO:0000313" key="2">
    <source>
        <dbReference type="EMBL" id="JAH53043.1"/>
    </source>
</evidence>
<sequence>MGCFISLSAFPCGTFLLRYKFVLFYHLYLGEECFILCWGVFCYIWLVICFIMVTA</sequence>
<name>A0A0E9TJX7_ANGAN</name>
<proteinExistence type="predicted"/>
<reference evidence="2" key="2">
    <citation type="journal article" date="2015" name="Fish Shellfish Immunol.">
        <title>Early steps in the European eel (Anguilla anguilla)-Vibrio vulnificus interaction in the gills: Role of the RtxA13 toxin.</title>
        <authorList>
            <person name="Callol A."/>
            <person name="Pajuelo D."/>
            <person name="Ebbesson L."/>
            <person name="Teles M."/>
            <person name="MacKenzie S."/>
            <person name="Amaro C."/>
        </authorList>
    </citation>
    <scope>NUCLEOTIDE SEQUENCE</scope>
</reference>
<keyword evidence="1" id="KW-0812">Transmembrane</keyword>